<evidence type="ECO:0000256" key="3">
    <source>
        <dbReference type="ARBA" id="ARBA00023284"/>
    </source>
</evidence>
<dbReference type="Proteomes" id="UP000199206">
    <property type="component" value="Unassembled WGS sequence"/>
</dbReference>
<keyword evidence="6" id="KW-0413">Isomerase</keyword>
<accession>A0A1H8CDS1</accession>
<evidence type="ECO:0000256" key="1">
    <source>
        <dbReference type="ARBA" id="ARBA00004196"/>
    </source>
</evidence>
<dbReference type="CDD" id="cd02966">
    <property type="entry name" value="TlpA_like_family"/>
    <property type="match status" value="1"/>
</dbReference>
<keyword evidence="4" id="KW-0732">Signal</keyword>
<sequence length="194" mass="20192">MRIAACLMLVPALLAAGCDRHSPVAGQGNEAAAAPAATPATAPAATPAAAGRIDRSYKGEAAPAFAFTGPDGKATTLAAFRGKPVLLNLWATWCGPCVKELPTLDALAKREAGRLTVVAISQDTDASKVAPFLKDRHLTTLTPYTDEKMVWVPAVASNLPTSILFDAEGREVWRVLGDMDWTGPAAADALKLVS</sequence>
<feature type="chain" id="PRO_5012610757" evidence="4">
    <location>
        <begin position="16"/>
        <end position="194"/>
    </location>
</feature>
<dbReference type="RefSeq" id="WP_244501451.1">
    <property type="nucleotide sequence ID" value="NZ_FOCF01000003.1"/>
</dbReference>
<evidence type="ECO:0000256" key="2">
    <source>
        <dbReference type="ARBA" id="ARBA00022748"/>
    </source>
</evidence>
<dbReference type="PANTHER" id="PTHR42852">
    <property type="entry name" value="THIOL:DISULFIDE INTERCHANGE PROTEIN DSBE"/>
    <property type="match status" value="1"/>
</dbReference>
<proteinExistence type="predicted"/>
<evidence type="ECO:0000259" key="5">
    <source>
        <dbReference type="PROSITE" id="PS51352"/>
    </source>
</evidence>
<comment type="subcellular location">
    <subcellularLocation>
        <location evidence="1">Cell envelope</location>
    </subcellularLocation>
</comment>
<dbReference type="GO" id="GO:0030313">
    <property type="term" value="C:cell envelope"/>
    <property type="evidence" value="ECO:0007669"/>
    <property type="project" value="UniProtKB-SubCell"/>
</dbReference>
<organism evidence="6 7">
    <name type="scientific">Sphingomonas gellani</name>
    <dbReference type="NCBI Taxonomy" id="1166340"/>
    <lineage>
        <taxon>Bacteria</taxon>
        <taxon>Pseudomonadati</taxon>
        <taxon>Pseudomonadota</taxon>
        <taxon>Alphaproteobacteria</taxon>
        <taxon>Sphingomonadales</taxon>
        <taxon>Sphingomonadaceae</taxon>
        <taxon>Sphingomonas</taxon>
    </lineage>
</organism>
<feature type="signal peptide" evidence="4">
    <location>
        <begin position="1"/>
        <end position="15"/>
    </location>
</feature>
<keyword evidence="7" id="KW-1185">Reference proteome</keyword>
<dbReference type="GO" id="GO:0017004">
    <property type="term" value="P:cytochrome complex assembly"/>
    <property type="evidence" value="ECO:0007669"/>
    <property type="project" value="UniProtKB-KW"/>
</dbReference>
<dbReference type="PANTHER" id="PTHR42852:SF18">
    <property type="entry name" value="CHROMOSOME UNDETERMINED SCAFFOLD_47, WHOLE GENOME SHOTGUN SEQUENCE"/>
    <property type="match status" value="1"/>
</dbReference>
<dbReference type="InterPro" id="IPR017937">
    <property type="entry name" value="Thioredoxin_CS"/>
</dbReference>
<dbReference type="PROSITE" id="PS51352">
    <property type="entry name" value="THIOREDOXIN_2"/>
    <property type="match status" value="1"/>
</dbReference>
<dbReference type="InterPro" id="IPR013740">
    <property type="entry name" value="Redoxin"/>
</dbReference>
<evidence type="ECO:0000256" key="4">
    <source>
        <dbReference type="SAM" id="SignalP"/>
    </source>
</evidence>
<keyword evidence="2" id="KW-0201">Cytochrome c-type biogenesis</keyword>
<dbReference type="GO" id="GO:0015036">
    <property type="term" value="F:disulfide oxidoreductase activity"/>
    <property type="evidence" value="ECO:0007669"/>
    <property type="project" value="UniProtKB-ARBA"/>
</dbReference>
<evidence type="ECO:0000313" key="7">
    <source>
        <dbReference type="Proteomes" id="UP000199206"/>
    </source>
</evidence>
<dbReference type="GO" id="GO:0016853">
    <property type="term" value="F:isomerase activity"/>
    <property type="evidence" value="ECO:0007669"/>
    <property type="project" value="UniProtKB-KW"/>
</dbReference>
<name>A0A1H8CDS1_9SPHN</name>
<dbReference type="PROSITE" id="PS51257">
    <property type="entry name" value="PROKAR_LIPOPROTEIN"/>
    <property type="match status" value="1"/>
</dbReference>
<dbReference type="Gene3D" id="3.40.30.10">
    <property type="entry name" value="Glutaredoxin"/>
    <property type="match status" value="1"/>
</dbReference>
<evidence type="ECO:0000313" key="6">
    <source>
        <dbReference type="EMBL" id="SEM93411.1"/>
    </source>
</evidence>
<reference evidence="7" key="1">
    <citation type="submission" date="2016-10" db="EMBL/GenBank/DDBJ databases">
        <authorList>
            <person name="Varghese N."/>
            <person name="Submissions S."/>
        </authorList>
    </citation>
    <scope>NUCLEOTIDE SEQUENCE [LARGE SCALE GENOMIC DNA]</scope>
    <source>
        <strain evidence="7">S6-262</strain>
    </source>
</reference>
<dbReference type="AlphaFoldDB" id="A0A1H8CDS1"/>
<dbReference type="Pfam" id="PF08534">
    <property type="entry name" value="Redoxin"/>
    <property type="match status" value="1"/>
</dbReference>
<dbReference type="EMBL" id="FOCF01000003">
    <property type="protein sequence ID" value="SEM93411.1"/>
    <property type="molecule type" value="Genomic_DNA"/>
</dbReference>
<dbReference type="InterPro" id="IPR050553">
    <property type="entry name" value="Thioredoxin_ResA/DsbE_sf"/>
</dbReference>
<gene>
    <name evidence="6" type="ORF">SAMN05192583_1574</name>
</gene>
<dbReference type="SUPFAM" id="SSF52833">
    <property type="entry name" value="Thioredoxin-like"/>
    <property type="match status" value="1"/>
</dbReference>
<dbReference type="InterPro" id="IPR013766">
    <property type="entry name" value="Thioredoxin_domain"/>
</dbReference>
<keyword evidence="3" id="KW-0676">Redox-active center</keyword>
<dbReference type="InterPro" id="IPR036249">
    <property type="entry name" value="Thioredoxin-like_sf"/>
</dbReference>
<protein>
    <submittedName>
        <fullName evidence="6">Thiol-disulfide isomerase or thioredoxin</fullName>
    </submittedName>
</protein>
<dbReference type="STRING" id="1166340.SAMN05192583_1574"/>
<dbReference type="PROSITE" id="PS00194">
    <property type="entry name" value="THIOREDOXIN_1"/>
    <property type="match status" value="1"/>
</dbReference>
<feature type="domain" description="Thioredoxin" evidence="5">
    <location>
        <begin position="56"/>
        <end position="194"/>
    </location>
</feature>